<evidence type="ECO:0000313" key="11">
    <source>
        <dbReference type="EMBL" id="TMW60471.1"/>
    </source>
</evidence>
<comment type="subcellular location">
    <subcellularLocation>
        <location evidence="1">Cell membrane</location>
        <topology evidence="1">Multi-pass membrane protein</topology>
    </subcellularLocation>
</comment>
<keyword evidence="7" id="KW-0677">Repeat</keyword>
<dbReference type="GO" id="GO:0005886">
    <property type="term" value="C:plasma membrane"/>
    <property type="evidence" value="ECO:0007669"/>
    <property type="project" value="UniProtKB-SubCell"/>
</dbReference>
<keyword evidence="4" id="KW-1003">Cell membrane</keyword>
<dbReference type="GO" id="GO:0051119">
    <property type="term" value="F:sugar transmembrane transporter activity"/>
    <property type="evidence" value="ECO:0007669"/>
    <property type="project" value="InterPro"/>
</dbReference>
<dbReference type="InterPro" id="IPR004316">
    <property type="entry name" value="SWEET_rpt"/>
</dbReference>
<evidence type="ECO:0000256" key="1">
    <source>
        <dbReference type="ARBA" id="ARBA00004651"/>
    </source>
</evidence>
<dbReference type="EMBL" id="SPLM01000108">
    <property type="protein sequence ID" value="TMW60471.1"/>
    <property type="molecule type" value="Genomic_DNA"/>
</dbReference>
<dbReference type="PANTHER" id="PTHR10791:SF30">
    <property type="entry name" value="SUGAR TRANSPORTER SWEET1"/>
    <property type="match status" value="1"/>
</dbReference>
<evidence type="ECO:0008006" key="13">
    <source>
        <dbReference type="Google" id="ProtNLM"/>
    </source>
</evidence>
<keyword evidence="12" id="KW-1185">Reference proteome</keyword>
<gene>
    <name evidence="11" type="ORF">Poli38472_000513</name>
</gene>
<evidence type="ECO:0000256" key="4">
    <source>
        <dbReference type="ARBA" id="ARBA00022475"/>
    </source>
</evidence>
<organism evidence="11 12">
    <name type="scientific">Pythium oligandrum</name>
    <name type="common">Mycoparasitic fungus</name>
    <dbReference type="NCBI Taxonomy" id="41045"/>
    <lineage>
        <taxon>Eukaryota</taxon>
        <taxon>Sar</taxon>
        <taxon>Stramenopiles</taxon>
        <taxon>Oomycota</taxon>
        <taxon>Peronosporomycetes</taxon>
        <taxon>Pythiales</taxon>
        <taxon>Pythiaceae</taxon>
        <taxon>Pythium</taxon>
    </lineage>
</organism>
<accession>A0A8K1CBV8</accession>
<protein>
    <recommendedName>
        <fullName evidence="13">Bidirectional sugar transporter SWEET</fullName>
    </recommendedName>
</protein>
<evidence type="ECO:0000256" key="3">
    <source>
        <dbReference type="ARBA" id="ARBA00022448"/>
    </source>
</evidence>
<dbReference type="Gene3D" id="1.20.1280.290">
    <property type="match status" value="2"/>
</dbReference>
<feature type="transmembrane region" description="Helical" evidence="10">
    <location>
        <begin position="40"/>
        <end position="59"/>
    </location>
</feature>
<dbReference type="PANTHER" id="PTHR10791">
    <property type="entry name" value="RAG1-ACTIVATING PROTEIN 1"/>
    <property type="match status" value="1"/>
</dbReference>
<dbReference type="Proteomes" id="UP000794436">
    <property type="component" value="Unassembled WGS sequence"/>
</dbReference>
<evidence type="ECO:0000256" key="2">
    <source>
        <dbReference type="ARBA" id="ARBA00007809"/>
    </source>
</evidence>
<evidence type="ECO:0000256" key="10">
    <source>
        <dbReference type="SAM" id="Phobius"/>
    </source>
</evidence>
<evidence type="ECO:0000256" key="7">
    <source>
        <dbReference type="ARBA" id="ARBA00022737"/>
    </source>
</evidence>
<dbReference type="FunFam" id="1.20.1280.290:FF:000007">
    <property type="entry name" value="Bidirectional sugar transporter SWEET7"/>
    <property type="match status" value="2"/>
</dbReference>
<keyword evidence="5" id="KW-0762">Sugar transport</keyword>
<feature type="transmembrane region" description="Helical" evidence="10">
    <location>
        <begin position="65"/>
        <end position="86"/>
    </location>
</feature>
<evidence type="ECO:0000256" key="5">
    <source>
        <dbReference type="ARBA" id="ARBA00022597"/>
    </source>
</evidence>
<evidence type="ECO:0000256" key="9">
    <source>
        <dbReference type="ARBA" id="ARBA00023136"/>
    </source>
</evidence>
<dbReference type="Pfam" id="PF03083">
    <property type="entry name" value="MtN3_slv"/>
    <property type="match status" value="2"/>
</dbReference>
<keyword evidence="3" id="KW-0813">Transport</keyword>
<dbReference type="OrthoDB" id="409725at2759"/>
<feature type="transmembrane region" description="Helical" evidence="10">
    <location>
        <begin position="98"/>
        <end position="119"/>
    </location>
</feature>
<evidence type="ECO:0000256" key="8">
    <source>
        <dbReference type="ARBA" id="ARBA00022989"/>
    </source>
</evidence>
<evidence type="ECO:0000313" key="12">
    <source>
        <dbReference type="Proteomes" id="UP000794436"/>
    </source>
</evidence>
<comment type="caution">
    <text evidence="11">The sequence shown here is derived from an EMBL/GenBank/DDBJ whole genome shotgun (WGS) entry which is preliminary data.</text>
</comment>
<keyword evidence="6 10" id="KW-0812">Transmembrane</keyword>
<dbReference type="InterPro" id="IPR047664">
    <property type="entry name" value="SWEET"/>
</dbReference>
<evidence type="ECO:0000256" key="6">
    <source>
        <dbReference type="ARBA" id="ARBA00022692"/>
    </source>
</evidence>
<feature type="transmembrane region" description="Helical" evidence="10">
    <location>
        <begin position="131"/>
        <end position="148"/>
    </location>
</feature>
<keyword evidence="9 10" id="KW-0472">Membrane</keyword>
<reference evidence="11" key="1">
    <citation type="submission" date="2019-03" db="EMBL/GenBank/DDBJ databases">
        <title>Long read genome sequence of the mycoparasitic Pythium oligandrum ATCC 38472 isolated from sugarbeet rhizosphere.</title>
        <authorList>
            <person name="Gaulin E."/>
        </authorList>
    </citation>
    <scope>NUCLEOTIDE SEQUENCE</scope>
    <source>
        <strain evidence="11">ATCC 38472_TT</strain>
    </source>
</reference>
<dbReference type="AlphaFoldDB" id="A0A8K1CBV8"/>
<feature type="transmembrane region" description="Helical" evidence="10">
    <location>
        <begin position="160"/>
        <end position="184"/>
    </location>
</feature>
<proteinExistence type="inferred from homology"/>
<name>A0A8K1CBV8_PYTOL</name>
<feature type="transmembrane region" description="Helical" evidence="10">
    <location>
        <begin position="190"/>
        <end position="211"/>
    </location>
</feature>
<comment type="similarity">
    <text evidence="2">Belongs to the SWEET sugar transporter family.</text>
</comment>
<keyword evidence="8 10" id="KW-1133">Transmembrane helix</keyword>
<sequence>MGVALDILRVITSCTTIMLILSPTPDIYRIHKTRQCGHTSIIPLVSILGNCHMWMMYGYLERNYFPVFATYLVGNVMAIIYMTVYYRATEERVYVRKVILGFVAFLLAASVYVILGVHGVTHQTREQVTKTTGYIAIAVSLVLFASPFEKTLEVFRYRSAVFLPINMVVASTINNSMWVVYAVIDYDVFLFAPNAVVVGFGLIQMALYFAFHPKTHPLVLSREDELTSKVSDVEAGSVSIEYREDSTYRIIPPSPMTKESGTQ</sequence>